<reference evidence="3 4" key="1">
    <citation type="submission" date="2020-07" db="EMBL/GenBank/DDBJ databases">
        <title>Halophilic bacteria isolated from french cheeses.</title>
        <authorList>
            <person name="Kothe C.I."/>
            <person name="Farah-Kraiem B."/>
            <person name="Renault P."/>
            <person name="Dridi B."/>
        </authorList>
    </citation>
    <scope>NUCLEOTIDE SEQUENCE [LARGE SCALE GENOMIC DNA]</scope>
    <source>
        <strain evidence="3 4">FME14</strain>
    </source>
</reference>
<feature type="chain" id="PRO_5045835070" evidence="2">
    <location>
        <begin position="24"/>
        <end position="303"/>
    </location>
</feature>
<evidence type="ECO:0000256" key="1">
    <source>
        <dbReference type="SAM" id="MobiDB-lite"/>
    </source>
</evidence>
<accession>A0ABR9FPK6</accession>
<proteinExistence type="predicted"/>
<dbReference type="PROSITE" id="PS51257">
    <property type="entry name" value="PROKAR_LIPOPROTEIN"/>
    <property type="match status" value="1"/>
</dbReference>
<organism evidence="3 4">
    <name type="scientific">Pseudoalteromonas prydzensis</name>
    <dbReference type="NCBI Taxonomy" id="182141"/>
    <lineage>
        <taxon>Bacteria</taxon>
        <taxon>Pseudomonadati</taxon>
        <taxon>Pseudomonadota</taxon>
        <taxon>Gammaproteobacteria</taxon>
        <taxon>Alteromonadales</taxon>
        <taxon>Pseudoalteromonadaceae</taxon>
        <taxon>Pseudoalteromonas</taxon>
    </lineage>
</organism>
<gene>
    <name evidence="3" type="ORF">EI167_15145</name>
</gene>
<feature type="compositionally biased region" description="Low complexity" evidence="1">
    <location>
        <begin position="197"/>
        <end position="210"/>
    </location>
</feature>
<feature type="signal peptide" evidence="2">
    <location>
        <begin position="1"/>
        <end position="23"/>
    </location>
</feature>
<dbReference type="EMBL" id="RRZA01000051">
    <property type="protein sequence ID" value="MBE0458757.1"/>
    <property type="molecule type" value="Genomic_DNA"/>
</dbReference>
<sequence>MNKKLISSAIIAVLGCAAGNLQAKAPAELAAIQREVGIMENILSSALKQDTDKKIRAISANYFVDQGVVFELDVRGASRWQTIFSNAPNAPLPPLPDIDFSNVNVEFITEHVEVLSEQAVESSREAYQQAMEVMREGAERVRDIAEQERDVSRDLRELEREKRDLEFASRHDNSAEAKELEQRKKALEKEIAKLEKQQSTLTKQQQQLRQDINAKQAEREKQQAAEQQKLLTQVNHSISLTLCDYGSGLRSLPNDERVSFVLKGLADKNQSLIKVFTKADIKKCVVGDIKASELALKAISYQF</sequence>
<keyword evidence="4" id="KW-1185">Reference proteome</keyword>
<feature type="region of interest" description="Disordered" evidence="1">
    <location>
        <begin position="196"/>
        <end position="224"/>
    </location>
</feature>
<evidence type="ECO:0000256" key="2">
    <source>
        <dbReference type="SAM" id="SignalP"/>
    </source>
</evidence>
<evidence type="ECO:0000313" key="3">
    <source>
        <dbReference type="EMBL" id="MBE0458757.1"/>
    </source>
</evidence>
<name>A0ABR9FPK6_9GAMM</name>
<dbReference type="Proteomes" id="UP000707245">
    <property type="component" value="Unassembled WGS sequence"/>
</dbReference>
<keyword evidence="2" id="KW-0732">Signal</keyword>
<comment type="caution">
    <text evidence="3">The sequence shown here is derived from an EMBL/GenBank/DDBJ whole genome shotgun (WGS) entry which is preliminary data.</text>
</comment>
<evidence type="ECO:0000313" key="4">
    <source>
        <dbReference type="Proteomes" id="UP000707245"/>
    </source>
</evidence>
<protein>
    <submittedName>
        <fullName evidence="3">Uncharacterized protein</fullName>
    </submittedName>
</protein>
<dbReference type="RefSeq" id="WP_192542362.1">
    <property type="nucleotide sequence ID" value="NZ_JBQDLW010000049.1"/>
</dbReference>